<dbReference type="InterPro" id="IPR036390">
    <property type="entry name" value="WH_DNA-bd_sf"/>
</dbReference>
<evidence type="ECO:0000256" key="1">
    <source>
        <dbReference type="ARBA" id="ARBA00023015"/>
    </source>
</evidence>
<dbReference type="PROSITE" id="PS51077">
    <property type="entry name" value="HTH_ICLR"/>
    <property type="match status" value="1"/>
</dbReference>
<accession>A0A5P2HC62</accession>
<dbReference type="Pfam" id="PF09339">
    <property type="entry name" value="HTH_IclR"/>
    <property type="match status" value="1"/>
</dbReference>
<evidence type="ECO:0000259" key="4">
    <source>
        <dbReference type="PROSITE" id="PS51077"/>
    </source>
</evidence>
<dbReference type="PANTHER" id="PTHR30136">
    <property type="entry name" value="HELIX-TURN-HELIX TRANSCRIPTIONAL REGULATOR, ICLR FAMILY"/>
    <property type="match status" value="1"/>
</dbReference>
<dbReference type="SUPFAM" id="SSF46785">
    <property type="entry name" value="Winged helix' DNA-binding domain"/>
    <property type="match status" value="1"/>
</dbReference>
<dbReference type="Gene3D" id="3.30.450.40">
    <property type="match status" value="1"/>
</dbReference>
<name>A0A5P2HC62_9BURK</name>
<sequence length="271" mass="29404">MEDPQETGVGGAARIMAVMRVLAMHQASASRVKDVAEQAGLTQATAHRVLQSLVREGMVEQDARTKRYRLGIEFFVLAAQAGNVNGLRQLCRPVLLRLGARLNDAIFLLVRSGFDAICLDRNEGPYAIRTFTGGVGGRVPLGVGQAAMAILAFLPEAEREAVLQFNLPRLREYGVHDEVSLRSEVELIRESGYAARRTGLLEGMAGVAVPILDREGRAVAALGVGTLIERLSADRLPIVVDLMKREAATVTQQINPFDPTLWNPAAELANR</sequence>
<evidence type="ECO:0000313" key="6">
    <source>
        <dbReference type="EMBL" id="QET05348.1"/>
    </source>
</evidence>
<keyword evidence="3" id="KW-0804">Transcription</keyword>
<feature type="domain" description="IclR-ED" evidence="5">
    <location>
        <begin position="73"/>
        <end position="256"/>
    </location>
</feature>
<keyword evidence="1" id="KW-0805">Transcription regulation</keyword>
<protein>
    <submittedName>
        <fullName evidence="6">IclR family transcriptional regulator</fullName>
    </submittedName>
</protein>
<dbReference type="AlphaFoldDB" id="A0A5P2HC62"/>
<dbReference type="SMART" id="SM00346">
    <property type="entry name" value="HTH_ICLR"/>
    <property type="match status" value="1"/>
</dbReference>
<dbReference type="Gene3D" id="1.10.10.10">
    <property type="entry name" value="Winged helix-like DNA-binding domain superfamily/Winged helix DNA-binding domain"/>
    <property type="match status" value="1"/>
</dbReference>
<organism evidence="6 7">
    <name type="scientific">Cupriavidus pauculus</name>
    <dbReference type="NCBI Taxonomy" id="82633"/>
    <lineage>
        <taxon>Bacteria</taxon>
        <taxon>Pseudomonadati</taxon>
        <taxon>Pseudomonadota</taxon>
        <taxon>Betaproteobacteria</taxon>
        <taxon>Burkholderiales</taxon>
        <taxon>Burkholderiaceae</taxon>
        <taxon>Cupriavidus</taxon>
    </lineage>
</organism>
<proteinExistence type="predicted"/>
<evidence type="ECO:0000256" key="2">
    <source>
        <dbReference type="ARBA" id="ARBA00023125"/>
    </source>
</evidence>
<gene>
    <name evidence="6" type="ORF">FOB72_25360</name>
</gene>
<keyword evidence="2" id="KW-0238">DNA-binding</keyword>
<feature type="domain" description="HTH iclR-type" evidence="4">
    <location>
        <begin position="9"/>
        <end position="72"/>
    </location>
</feature>
<evidence type="ECO:0000313" key="7">
    <source>
        <dbReference type="Proteomes" id="UP000322822"/>
    </source>
</evidence>
<dbReference type="InterPro" id="IPR005471">
    <property type="entry name" value="Tscrpt_reg_IclR_N"/>
</dbReference>
<dbReference type="PANTHER" id="PTHR30136:SF39">
    <property type="entry name" value="TRANSCRIPTIONAL REGULATORY PROTEIN"/>
    <property type="match status" value="1"/>
</dbReference>
<dbReference type="InterPro" id="IPR036388">
    <property type="entry name" value="WH-like_DNA-bd_sf"/>
</dbReference>
<dbReference type="RefSeq" id="WP_150375434.1">
    <property type="nucleotide sequence ID" value="NZ_CP044067.1"/>
</dbReference>
<dbReference type="GO" id="GO:0045892">
    <property type="term" value="P:negative regulation of DNA-templated transcription"/>
    <property type="evidence" value="ECO:0007669"/>
    <property type="project" value="TreeGrafter"/>
</dbReference>
<dbReference type="Proteomes" id="UP000322822">
    <property type="component" value="Chromosome 2"/>
</dbReference>
<dbReference type="InterPro" id="IPR029016">
    <property type="entry name" value="GAF-like_dom_sf"/>
</dbReference>
<reference evidence="6 7" key="1">
    <citation type="submission" date="2019-09" db="EMBL/GenBank/DDBJ databases">
        <title>FDA dAtabase for Regulatory Grade micrObial Sequences (FDA-ARGOS): Supporting development and validation of Infectious Disease Dx tests.</title>
        <authorList>
            <person name="Sciortino C."/>
            <person name="Tallon L."/>
            <person name="Sadzewicz L."/>
            <person name="Vavikolanu K."/>
            <person name="Mehta A."/>
            <person name="Aluvathingal J."/>
            <person name="Nadendla S."/>
            <person name="Nandy P."/>
            <person name="Geyer C."/>
            <person name="Yan Y."/>
            <person name="Sichtig H."/>
        </authorList>
    </citation>
    <scope>NUCLEOTIDE SEQUENCE [LARGE SCALE GENOMIC DNA]</scope>
    <source>
        <strain evidence="6 7">FDAARGOS_664</strain>
    </source>
</reference>
<evidence type="ECO:0000259" key="5">
    <source>
        <dbReference type="PROSITE" id="PS51078"/>
    </source>
</evidence>
<dbReference type="SUPFAM" id="SSF55781">
    <property type="entry name" value="GAF domain-like"/>
    <property type="match status" value="1"/>
</dbReference>
<dbReference type="Pfam" id="PF01614">
    <property type="entry name" value="IclR_C"/>
    <property type="match status" value="1"/>
</dbReference>
<dbReference type="EMBL" id="CP044067">
    <property type="protein sequence ID" value="QET05348.1"/>
    <property type="molecule type" value="Genomic_DNA"/>
</dbReference>
<dbReference type="GO" id="GO:0003700">
    <property type="term" value="F:DNA-binding transcription factor activity"/>
    <property type="evidence" value="ECO:0007669"/>
    <property type="project" value="TreeGrafter"/>
</dbReference>
<dbReference type="InterPro" id="IPR014757">
    <property type="entry name" value="Tscrpt_reg_IclR_C"/>
</dbReference>
<dbReference type="InterPro" id="IPR050707">
    <property type="entry name" value="HTH_MetabolicPath_Reg"/>
</dbReference>
<evidence type="ECO:0000256" key="3">
    <source>
        <dbReference type="ARBA" id="ARBA00023163"/>
    </source>
</evidence>
<dbReference type="OrthoDB" id="9807558at2"/>
<dbReference type="PROSITE" id="PS51078">
    <property type="entry name" value="ICLR_ED"/>
    <property type="match status" value="1"/>
</dbReference>
<dbReference type="GO" id="GO:0003677">
    <property type="term" value="F:DNA binding"/>
    <property type="evidence" value="ECO:0007669"/>
    <property type="project" value="UniProtKB-KW"/>
</dbReference>